<feature type="compositionally biased region" description="Low complexity" evidence="3">
    <location>
        <begin position="773"/>
        <end position="794"/>
    </location>
</feature>
<dbReference type="InterPro" id="IPR016135">
    <property type="entry name" value="UBQ-conjugating_enzyme/RWD"/>
</dbReference>
<gene>
    <name evidence="5" type="ORF">B0H63DRAFT_402445</name>
</gene>
<feature type="region of interest" description="Disordered" evidence="3">
    <location>
        <begin position="675"/>
        <end position="721"/>
    </location>
</feature>
<protein>
    <recommendedName>
        <fullName evidence="4">UBC core domain-containing protein</fullName>
    </recommendedName>
</protein>
<evidence type="ECO:0000256" key="3">
    <source>
        <dbReference type="SAM" id="MobiDB-lite"/>
    </source>
</evidence>
<reference evidence="5" key="2">
    <citation type="submission" date="2023-06" db="EMBL/GenBank/DDBJ databases">
        <authorList>
            <consortium name="Lawrence Berkeley National Laboratory"/>
            <person name="Haridas S."/>
            <person name="Hensen N."/>
            <person name="Bonometti L."/>
            <person name="Westerberg I."/>
            <person name="Brannstrom I.O."/>
            <person name="Guillou S."/>
            <person name="Cros-Aarteil S."/>
            <person name="Calhoun S."/>
            <person name="Kuo A."/>
            <person name="Mondo S."/>
            <person name="Pangilinan J."/>
            <person name="Riley R."/>
            <person name="LaButti K."/>
            <person name="Andreopoulos B."/>
            <person name="Lipzen A."/>
            <person name="Chen C."/>
            <person name="Yanf M."/>
            <person name="Daum C."/>
            <person name="Ng V."/>
            <person name="Clum A."/>
            <person name="Steindorff A."/>
            <person name="Ohm R."/>
            <person name="Martin F."/>
            <person name="Silar P."/>
            <person name="Natvig D."/>
            <person name="Lalanne C."/>
            <person name="Gautier V."/>
            <person name="Ament-velasquez S.L."/>
            <person name="Kruys A."/>
            <person name="Hutchinson M.I."/>
            <person name="Powell A.J."/>
            <person name="Barry K."/>
            <person name="Miller A.N."/>
            <person name="Grigoriev I.V."/>
            <person name="Debuchy R."/>
            <person name="Gladieux P."/>
            <person name="Thoren M.H."/>
            <person name="Johannesson H."/>
        </authorList>
    </citation>
    <scope>NUCLEOTIDE SEQUENCE</scope>
    <source>
        <strain evidence="5">CBS 232.78</strain>
    </source>
</reference>
<feature type="compositionally biased region" description="Polar residues" evidence="3">
    <location>
        <begin position="446"/>
        <end position="458"/>
    </location>
</feature>
<keyword evidence="1" id="KW-0808">Transferase</keyword>
<dbReference type="EMBL" id="JAULSW010000009">
    <property type="protein sequence ID" value="KAK3370507.1"/>
    <property type="molecule type" value="Genomic_DNA"/>
</dbReference>
<feature type="compositionally biased region" description="Polar residues" evidence="3">
    <location>
        <begin position="752"/>
        <end position="772"/>
    </location>
</feature>
<organism evidence="5 6">
    <name type="scientific">Podospora didyma</name>
    <dbReference type="NCBI Taxonomy" id="330526"/>
    <lineage>
        <taxon>Eukaryota</taxon>
        <taxon>Fungi</taxon>
        <taxon>Dikarya</taxon>
        <taxon>Ascomycota</taxon>
        <taxon>Pezizomycotina</taxon>
        <taxon>Sordariomycetes</taxon>
        <taxon>Sordariomycetidae</taxon>
        <taxon>Sordariales</taxon>
        <taxon>Podosporaceae</taxon>
        <taxon>Podospora</taxon>
    </lineage>
</organism>
<dbReference type="Pfam" id="PF00179">
    <property type="entry name" value="UQ_con"/>
    <property type="match status" value="1"/>
</dbReference>
<dbReference type="AlphaFoldDB" id="A0AAE0K6H3"/>
<feature type="compositionally biased region" description="Polar residues" evidence="3">
    <location>
        <begin position="420"/>
        <end position="431"/>
    </location>
</feature>
<keyword evidence="6" id="KW-1185">Reference proteome</keyword>
<feature type="region of interest" description="Disordered" evidence="3">
    <location>
        <begin position="148"/>
        <end position="224"/>
    </location>
</feature>
<dbReference type="InterPro" id="IPR000608">
    <property type="entry name" value="UBC"/>
</dbReference>
<dbReference type="SUPFAM" id="SSF54495">
    <property type="entry name" value="UBC-like"/>
    <property type="match status" value="1"/>
</dbReference>
<dbReference type="PROSITE" id="PS50127">
    <property type="entry name" value="UBC_2"/>
    <property type="match status" value="1"/>
</dbReference>
<evidence type="ECO:0000313" key="5">
    <source>
        <dbReference type="EMBL" id="KAK3370507.1"/>
    </source>
</evidence>
<dbReference type="PANTHER" id="PTHR46116">
    <property type="entry name" value="(E3-INDEPENDENT) E2 UBIQUITIN-CONJUGATING ENZYME"/>
    <property type="match status" value="1"/>
</dbReference>
<feature type="compositionally biased region" description="Pro residues" evidence="3">
    <location>
        <begin position="704"/>
        <end position="721"/>
    </location>
</feature>
<accession>A0AAE0K6H3</accession>
<sequence length="909" mass="100658">MAHALQHEQETEQPPKRPSLVGTVVLGGIEDLVQPLGSEADLQAYKDSLRETQCSKCGTDIKIDGASIVSRTKTALKQDVGTLHPWIRCPRCKYLSCVSCDASGRTNPARLRYQFRGKRSLLTWCCDEGRLFLIWSLLCGTEFRKQPNNEIPNTAVTDRLRPRKSKADLPSPTKPATPEKATEKRPTKPHKPPRPKESQLSKGVGYGGPLGPTHSLPGSKNKGQGLSKAAIKYDEALEQYFSALSLVLPGNPTRDGAGNPTQDGGKQLDFDLHRQPVVSALIPRSPLLLKACEVLRNDSVEEIGLHMDLVAAILDFLEAMNRHPDTIPFLYRAQILFPQAQQLIYYTFSPTETQTTGSTMSQETVQPVNAVLRRLTIPCQFYSQAALKIDDLGTPEDQQLIALTVRICAVAEEQEKNRLTHGSDQQQSELGDTSAKPLPDAPAKTRLQSRNAKISQETNRTDLDHVQKKASDFHREYCVAEVEDEKIFESFYFAEKARSISKESSAKGRMKKLVTQVTSLQTDLPEGIFVRHGASRLDVMKVLIVGPSDTPYEHGLFEFDLFCTNDFPRKAPEMQFRTTGGGRVGFNPNLYAVGKVCFSLLGTWSGQAWDPEHSTLLQLLVSIQAMIFNDQPWYNEPGRENRIDDKASGDYNMEIQRMTIQHAMTYWLKDRLGQPNKGKAPAVAQKPSLTADNKKGNPSSLHPLPVPPHVPSKKPPSLLPVPPSIPKGVSLPYSVFKSGQHWANSPALKAAMQSSKSAHPSKLSQVSQVSEGSQPSHVSQPSQSPQTPQAPQISSESAMTFFGAHPLLTTHFSAIMCLCPETPPVLHLRPPSRRSLSSTRIFSPAPFPYPPANDDYIWGKIIRNHFGLKADMIMATVKKWQRTANWGVSPTGSKLISELEESFRTHGFQ</sequence>
<evidence type="ECO:0000256" key="1">
    <source>
        <dbReference type="ARBA" id="ARBA00022679"/>
    </source>
</evidence>
<dbReference type="Proteomes" id="UP001285441">
    <property type="component" value="Unassembled WGS sequence"/>
</dbReference>
<evidence type="ECO:0000259" key="4">
    <source>
        <dbReference type="PROSITE" id="PS50127"/>
    </source>
</evidence>
<evidence type="ECO:0000256" key="2">
    <source>
        <dbReference type="ARBA" id="ARBA00022786"/>
    </source>
</evidence>
<proteinExistence type="predicted"/>
<feature type="region of interest" description="Disordered" evidence="3">
    <location>
        <begin position="416"/>
        <end position="466"/>
    </location>
</feature>
<dbReference type="Gene3D" id="3.10.110.10">
    <property type="entry name" value="Ubiquitin Conjugating Enzyme"/>
    <property type="match status" value="1"/>
</dbReference>
<name>A0AAE0K6H3_9PEZI</name>
<dbReference type="SMART" id="SM00212">
    <property type="entry name" value="UBCc"/>
    <property type="match status" value="1"/>
</dbReference>
<feature type="domain" description="UBC core" evidence="4">
    <location>
        <begin position="508"/>
        <end position="664"/>
    </location>
</feature>
<reference evidence="5" key="1">
    <citation type="journal article" date="2023" name="Mol. Phylogenet. Evol.">
        <title>Genome-scale phylogeny and comparative genomics of the fungal order Sordariales.</title>
        <authorList>
            <person name="Hensen N."/>
            <person name="Bonometti L."/>
            <person name="Westerberg I."/>
            <person name="Brannstrom I.O."/>
            <person name="Guillou S."/>
            <person name="Cros-Aarteil S."/>
            <person name="Calhoun S."/>
            <person name="Haridas S."/>
            <person name="Kuo A."/>
            <person name="Mondo S."/>
            <person name="Pangilinan J."/>
            <person name="Riley R."/>
            <person name="LaButti K."/>
            <person name="Andreopoulos B."/>
            <person name="Lipzen A."/>
            <person name="Chen C."/>
            <person name="Yan M."/>
            <person name="Daum C."/>
            <person name="Ng V."/>
            <person name="Clum A."/>
            <person name="Steindorff A."/>
            <person name="Ohm R.A."/>
            <person name="Martin F."/>
            <person name="Silar P."/>
            <person name="Natvig D.O."/>
            <person name="Lalanne C."/>
            <person name="Gautier V."/>
            <person name="Ament-Velasquez S.L."/>
            <person name="Kruys A."/>
            <person name="Hutchinson M.I."/>
            <person name="Powell A.J."/>
            <person name="Barry K."/>
            <person name="Miller A.N."/>
            <person name="Grigoriev I.V."/>
            <person name="Debuchy R."/>
            <person name="Gladieux P."/>
            <person name="Hiltunen Thoren M."/>
            <person name="Johannesson H."/>
        </authorList>
    </citation>
    <scope>NUCLEOTIDE SEQUENCE</scope>
    <source>
        <strain evidence="5">CBS 232.78</strain>
    </source>
</reference>
<dbReference type="GO" id="GO:0016740">
    <property type="term" value="F:transferase activity"/>
    <property type="evidence" value="ECO:0007669"/>
    <property type="project" value="UniProtKB-KW"/>
</dbReference>
<feature type="region of interest" description="Disordered" evidence="3">
    <location>
        <begin position="747"/>
        <end position="794"/>
    </location>
</feature>
<keyword evidence="2" id="KW-0833">Ubl conjugation pathway</keyword>
<comment type="caution">
    <text evidence="5">The sequence shown here is derived from an EMBL/GenBank/DDBJ whole genome shotgun (WGS) entry which is preliminary data.</text>
</comment>
<evidence type="ECO:0000313" key="6">
    <source>
        <dbReference type="Proteomes" id="UP001285441"/>
    </source>
</evidence>